<protein>
    <recommendedName>
        <fullName evidence="4">Transposase</fullName>
    </recommendedName>
</protein>
<sequence>METLYLLRLDVEFHQQAWEQARWKASRFVLVTTVPKEWKGRTMDAREILKLYKGQISVEMNFSFLKDPFFTDEICVKKPERVAVLGYLFLLALAIYRVFQRRVRQFITPERPLKGAGGCKLTRPTGQAIFQLFEYVKVVLLKLPDGRIQRALGKPLTYEQRRILQGLGMDESIYV</sequence>
<keyword evidence="1" id="KW-1133">Transmembrane helix</keyword>
<dbReference type="AlphaFoldDB" id="A0A0K6GRW0"/>
<accession>A0A0K6GRW0</accession>
<feature type="transmembrane region" description="Helical" evidence="1">
    <location>
        <begin position="82"/>
        <end position="99"/>
    </location>
</feature>
<keyword evidence="3" id="KW-1185">Reference proteome</keyword>
<keyword evidence="1" id="KW-0472">Membrane</keyword>
<evidence type="ECO:0008006" key="4">
    <source>
        <dbReference type="Google" id="ProtNLM"/>
    </source>
</evidence>
<organism evidence="2 3">
    <name type="scientific">Anoxybacillus suryakundensis</name>
    <dbReference type="NCBI Taxonomy" id="1325335"/>
    <lineage>
        <taxon>Bacteria</taxon>
        <taxon>Bacillati</taxon>
        <taxon>Bacillota</taxon>
        <taxon>Bacilli</taxon>
        <taxon>Bacillales</taxon>
        <taxon>Anoxybacillaceae</taxon>
        <taxon>Anoxybacillus</taxon>
    </lineage>
</organism>
<gene>
    <name evidence="2" type="ORF">Ga0061060_1383</name>
</gene>
<dbReference type="Proteomes" id="UP000182738">
    <property type="component" value="Unassembled WGS sequence"/>
</dbReference>
<evidence type="ECO:0000256" key="1">
    <source>
        <dbReference type="SAM" id="Phobius"/>
    </source>
</evidence>
<evidence type="ECO:0000313" key="2">
    <source>
        <dbReference type="EMBL" id="CUA81362.1"/>
    </source>
</evidence>
<evidence type="ECO:0000313" key="3">
    <source>
        <dbReference type="Proteomes" id="UP000182738"/>
    </source>
</evidence>
<dbReference type="STRING" id="1325335.GCA_001418025_02727"/>
<name>A0A0K6GRW0_9BACL</name>
<keyword evidence="1" id="KW-0812">Transmembrane</keyword>
<reference evidence="3" key="1">
    <citation type="submission" date="2015-08" db="EMBL/GenBank/DDBJ databases">
        <authorList>
            <person name="Varghese N."/>
        </authorList>
    </citation>
    <scope>NUCLEOTIDE SEQUENCE [LARGE SCALE GENOMIC DNA]</scope>
    <source>
        <strain evidence="3">DSM 27374</strain>
    </source>
</reference>
<proteinExistence type="predicted"/>
<dbReference type="EMBL" id="CYGZ01000038">
    <property type="protein sequence ID" value="CUA81362.1"/>
    <property type="molecule type" value="Genomic_DNA"/>
</dbReference>